<feature type="chain" id="PRO_5015165307" evidence="8">
    <location>
        <begin position="32"/>
        <end position="95"/>
    </location>
</feature>
<feature type="signal peptide" evidence="8">
    <location>
        <begin position="1"/>
        <end position="31"/>
    </location>
</feature>
<dbReference type="PANTHER" id="PTHR36016">
    <property type="entry name" value="CLAVATA3/ESR (CLE)-RELATED PROTEIN 7"/>
    <property type="match status" value="1"/>
</dbReference>
<dbReference type="OrthoDB" id="1503445at2759"/>
<sequence length="95" mass="10733">MANANCSVSASSTRVCFLFIFMSLLFMRLQARNVLNHHDHHMKMISRSSSDINSQRLLRELTIGFDLSRLAGQIPGRRSLTDRLAPGGPDPQHHF</sequence>
<comment type="similarity">
    <text evidence="2">Belongs to the CLV3/ESR signal peptide family.</text>
</comment>
<reference evidence="10" key="1">
    <citation type="submission" date="2016-06" db="EMBL/GenBank/DDBJ databases">
        <title>Parallel loss of symbiosis genes in relatives of nitrogen-fixing non-legume Parasponia.</title>
        <authorList>
            <person name="Van Velzen R."/>
            <person name="Holmer R."/>
            <person name="Bu F."/>
            <person name="Rutten L."/>
            <person name="Van Zeijl A."/>
            <person name="Liu W."/>
            <person name="Santuari L."/>
            <person name="Cao Q."/>
            <person name="Sharma T."/>
            <person name="Shen D."/>
            <person name="Roswanjaya Y."/>
            <person name="Wardhani T."/>
            <person name="Kalhor M.S."/>
            <person name="Jansen J."/>
            <person name="Van den Hoogen J."/>
            <person name="Gungor B."/>
            <person name="Hartog M."/>
            <person name="Hontelez J."/>
            <person name="Verver J."/>
            <person name="Yang W.-C."/>
            <person name="Schijlen E."/>
            <person name="Repin R."/>
            <person name="Schilthuizen M."/>
            <person name="Schranz E."/>
            <person name="Heidstra R."/>
            <person name="Miyata K."/>
            <person name="Fedorova E."/>
            <person name="Kohlen W."/>
            <person name="Bisseling T."/>
            <person name="Smit S."/>
            <person name="Geurts R."/>
        </authorList>
    </citation>
    <scope>NUCLEOTIDE SEQUENCE [LARGE SCALE GENOMIC DNA]</scope>
    <source>
        <strain evidence="10">cv. RG33-2</strain>
    </source>
</reference>
<keyword evidence="7" id="KW-0379">Hydroxylation</keyword>
<evidence type="ECO:0000256" key="2">
    <source>
        <dbReference type="ARBA" id="ARBA00005416"/>
    </source>
</evidence>
<dbReference type="EMBL" id="JXTC01000213">
    <property type="protein sequence ID" value="PON81611.1"/>
    <property type="molecule type" value="Genomic_DNA"/>
</dbReference>
<dbReference type="Proteomes" id="UP000237000">
    <property type="component" value="Unassembled WGS sequence"/>
</dbReference>
<comment type="subcellular location">
    <subcellularLocation>
        <location evidence="1">Secreted</location>
        <location evidence="1">Extracellular space</location>
    </subcellularLocation>
</comment>
<dbReference type="InParanoid" id="A0A2P5E7T1"/>
<evidence type="ECO:0000256" key="4">
    <source>
        <dbReference type="ARBA" id="ARBA00022729"/>
    </source>
</evidence>
<keyword evidence="5" id="KW-0221">Differentiation</keyword>
<evidence type="ECO:0000313" key="9">
    <source>
        <dbReference type="EMBL" id="PON81611.1"/>
    </source>
</evidence>
<evidence type="ECO:0000256" key="6">
    <source>
        <dbReference type="ARBA" id="ARBA00023180"/>
    </source>
</evidence>
<evidence type="ECO:0000256" key="7">
    <source>
        <dbReference type="ARBA" id="ARBA00023278"/>
    </source>
</evidence>
<organism evidence="9 10">
    <name type="scientific">Trema orientale</name>
    <name type="common">Charcoal tree</name>
    <name type="synonym">Celtis orientalis</name>
    <dbReference type="NCBI Taxonomy" id="63057"/>
    <lineage>
        <taxon>Eukaryota</taxon>
        <taxon>Viridiplantae</taxon>
        <taxon>Streptophyta</taxon>
        <taxon>Embryophyta</taxon>
        <taxon>Tracheophyta</taxon>
        <taxon>Spermatophyta</taxon>
        <taxon>Magnoliopsida</taxon>
        <taxon>eudicotyledons</taxon>
        <taxon>Gunneridae</taxon>
        <taxon>Pentapetalae</taxon>
        <taxon>rosids</taxon>
        <taxon>fabids</taxon>
        <taxon>Rosales</taxon>
        <taxon>Cannabaceae</taxon>
        <taxon>Trema</taxon>
    </lineage>
</organism>
<keyword evidence="6" id="KW-0325">Glycoprotein</keyword>
<dbReference type="PANTHER" id="PTHR36016:SF1">
    <property type="entry name" value="CLAVATA3_ESR (CLE)-RELATED PROTEIN 5-RELATED"/>
    <property type="match status" value="1"/>
</dbReference>
<keyword evidence="10" id="KW-1185">Reference proteome</keyword>
<dbReference type="AlphaFoldDB" id="A0A2P5E7T1"/>
<evidence type="ECO:0000256" key="1">
    <source>
        <dbReference type="ARBA" id="ARBA00004239"/>
    </source>
</evidence>
<evidence type="ECO:0000256" key="3">
    <source>
        <dbReference type="ARBA" id="ARBA00022525"/>
    </source>
</evidence>
<keyword evidence="4 8" id="KW-0732">Signal</keyword>
<evidence type="ECO:0000256" key="5">
    <source>
        <dbReference type="ARBA" id="ARBA00022782"/>
    </source>
</evidence>
<gene>
    <name evidence="9" type="primary">TorCLE9</name>
    <name evidence="9" type="ORF">TorRG33x02_226490</name>
</gene>
<proteinExistence type="inferred from homology"/>
<evidence type="ECO:0000313" key="10">
    <source>
        <dbReference type="Proteomes" id="UP000237000"/>
    </source>
</evidence>
<dbReference type="InterPro" id="IPR039617">
    <property type="entry name" value="CLAVATA3-CLE"/>
</dbReference>
<name>A0A2P5E7T1_TREOI</name>
<comment type="caution">
    <text evidence="9">The sequence shown here is derived from an EMBL/GenBank/DDBJ whole genome shotgun (WGS) entry which is preliminary data.</text>
</comment>
<dbReference type="GO" id="GO:0005576">
    <property type="term" value="C:extracellular region"/>
    <property type="evidence" value="ECO:0007669"/>
    <property type="project" value="UniProtKB-SubCell"/>
</dbReference>
<accession>A0A2P5E7T1</accession>
<keyword evidence="3" id="KW-0964">Secreted</keyword>
<dbReference type="GO" id="GO:0030154">
    <property type="term" value="P:cell differentiation"/>
    <property type="evidence" value="ECO:0007669"/>
    <property type="project" value="UniProtKB-KW"/>
</dbReference>
<protein>
    <submittedName>
        <fullName evidence="9">CLAVATA3/ESR (CLE)-related protein</fullName>
    </submittedName>
</protein>
<evidence type="ECO:0000256" key="8">
    <source>
        <dbReference type="SAM" id="SignalP"/>
    </source>
</evidence>